<keyword evidence="8" id="KW-0812">Transmembrane</keyword>
<keyword evidence="5" id="KW-0378">Hydrolase</keyword>
<dbReference type="PANTHER" id="PTHR11567">
    <property type="entry name" value="ACID PHOSPHATASE-RELATED"/>
    <property type="match status" value="1"/>
</dbReference>
<dbReference type="EMBL" id="KN122133">
    <property type="protein sequence ID" value="KFO32706.1"/>
    <property type="molecule type" value="Genomic_DNA"/>
</dbReference>
<dbReference type="Proteomes" id="UP000028990">
    <property type="component" value="Unassembled WGS sequence"/>
</dbReference>
<keyword evidence="11" id="KW-1185">Reference proteome</keyword>
<dbReference type="PROSITE" id="PS00616">
    <property type="entry name" value="HIS_ACID_PHOSPHAT_1"/>
    <property type="match status" value="1"/>
</dbReference>
<dbReference type="Pfam" id="PF00328">
    <property type="entry name" value="His_Phos_2"/>
    <property type="match status" value="2"/>
</dbReference>
<dbReference type="InterPro" id="IPR050645">
    <property type="entry name" value="Histidine_acid_phosphatase"/>
</dbReference>
<feature type="transmembrane region" description="Helical" evidence="8">
    <location>
        <begin position="319"/>
        <end position="343"/>
    </location>
</feature>
<reference evidence="10 11" key="1">
    <citation type="submission" date="2013-11" db="EMBL/GenBank/DDBJ databases">
        <title>The Damaraland mole rat (Fukomys damarensis) genome and evolution of African mole rats.</title>
        <authorList>
            <person name="Gladyshev V.N."/>
            <person name="Fang X."/>
        </authorList>
    </citation>
    <scope>NUCLEOTIDE SEQUENCE [LARGE SCALE GENOMIC DNA]</scope>
    <source>
        <tissue evidence="10">Liver</tissue>
    </source>
</reference>
<evidence type="ECO:0000256" key="6">
    <source>
        <dbReference type="ARBA" id="ARBA00023157"/>
    </source>
</evidence>
<comment type="similarity">
    <text evidence="2">Belongs to the histidine acid phosphatase family.</text>
</comment>
<evidence type="ECO:0000313" key="11">
    <source>
        <dbReference type="Proteomes" id="UP000028990"/>
    </source>
</evidence>
<evidence type="ECO:0000256" key="9">
    <source>
        <dbReference type="SAM" id="SignalP"/>
    </source>
</evidence>
<keyword evidence="8" id="KW-1133">Transmembrane helix</keyword>
<proteinExistence type="inferred from homology"/>
<dbReference type="AlphaFoldDB" id="A0A091EBQ6"/>
<dbReference type="EC" id="3.1.3.2" evidence="3"/>
<feature type="signal peptide" evidence="9">
    <location>
        <begin position="1"/>
        <end position="31"/>
    </location>
</feature>
<dbReference type="GO" id="GO:0003993">
    <property type="term" value="F:acid phosphatase activity"/>
    <property type="evidence" value="ECO:0007669"/>
    <property type="project" value="UniProtKB-EC"/>
</dbReference>
<protein>
    <recommendedName>
        <fullName evidence="3">acid phosphatase</fullName>
        <ecNumber evidence="3">3.1.3.2</ecNumber>
    </recommendedName>
</protein>
<feature type="chain" id="PRO_5001872644" description="acid phosphatase" evidence="9">
    <location>
        <begin position="32"/>
        <end position="357"/>
    </location>
</feature>
<dbReference type="InterPro" id="IPR033379">
    <property type="entry name" value="Acid_Pase_AS"/>
</dbReference>
<evidence type="ECO:0000256" key="1">
    <source>
        <dbReference type="ARBA" id="ARBA00000032"/>
    </source>
</evidence>
<keyword evidence="7" id="KW-0325">Glycoprotein</keyword>
<dbReference type="Gene3D" id="3.40.50.1240">
    <property type="entry name" value="Phosphoglycerate mutase-like"/>
    <property type="match status" value="2"/>
</dbReference>
<evidence type="ECO:0000313" key="10">
    <source>
        <dbReference type="EMBL" id="KFO32706.1"/>
    </source>
</evidence>
<keyword evidence="4 9" id="KW-0732">Signal</keyword>
<keyword evidence="8" id="KW-0472">Membrane</keyword>
<evidence type="ECO:0000256" key="8">
    <source>
        <dbReference type="SAM" id="Phobius"/>
    </source>
</evidence>
<dbReference type="PROSITE" id="PS00778">
    <property type="entry name" value="HIS_ACID_PHOSPHAT_2"/>
    <property type="match status" value="1"/>
</dbReference>
<evidence type="ECO:0000256" key="7">
    <source>
        <dbReference type="ARBA" id="ARBA00023180"/>
    </source>
</evidence>
<accession>A0A091EBQ6</accession>
<dbReference type="InterPro" id="IPR000560">
    <property type="entry name" value="His_Pase_clade-2"/>
</dbReference>
<dbReference type="SUPFAM" id="SSF53254">
    <property type="entry name" value="Phosphoglycerate mutase-like"/>
    <property type="match status" value="1"/>
</dbReference>
<evidence type="ECO:0000256" key="5">
    <source>
        <dbReference type="ARBA" id="ARBA00022801"/>
    </source>
</evidence>
<gene>
    <name evidence="10" type="ORF">H920_05875</name>
</gene>
<evidence type="ECO:0000256" key="4">
    <source>
        <dbReference type="ARBA" id="ARBA00022729"/>
    </source>
</evidence>
<comment type="catalytic activity">
    <reaction evidence="1">
        <text>a phosphate monoester + H2O = an alcohol + phosphate</text>
        <dbReference type="Rhea" id="RHEA:15017"/>
        <dbReference type="ChEBI" id="CHEBI:15377"/>
        <dbReference type="ChEBI" id="CHEBI:30879"/>
        <dbReference type="ChEBI" id="CHEBI:43474"/>
        <dbReference type="ChEBI" id="CHEBI:67140"/>
        <dbReference type="EC" id="3.1.3.2"/>
    </reaction>
</comment>
<dbReference type="GO" id="GO:0005886">
    <property type="term" value="C:plasma membrane"/>
    <property type="evidence" value="ECO:0007669"/>
    <property type="project" value="TreeGrafter"/>
</dbReference>
<sequence>MQGCPLGATRASLSLSLLLLLGLWLDRGVRAKELKFVTVVFRHGDRSPIGTFPNDPIRESSWPDGFGQLTQVYIQSTDIDRTLMSALANLAALFPPWGTSIWNPSLLWQPIPVHTVALSEDQLLYLPFKNCPRYQELKSETLKSEEFQKRIQPYKGVHNFTLPSWATKDTMTKLRELSELSLLSLYGIHKQKEKSRLQGGVLINEILNHMKNATQPQKYKKFVMYSAHDTTVSGLQMALDVFNGKLPPYASCHLMELYLEEGEYFVEMFYRNETKHEPHPLTLPGCTHSCPLEKFHELLAPVIPQDWSTECMTTSNHQVLRVILTIAFCLVSGVLMVLLFVLIRHGPCWQRESYRNI</sequence>
<name>A0A091EBQ6_FUKDA</name>
<dbReference type="CDD" id="cd07061">
    <property type="entry name" value="HP_HAP_like"/>
    <property type="match status" value="1"/>
</dbReference>
<dbReference type="InterPro" id="IPR029033">
    <property type="entry name" value="His_PPase_superfam"/>
</dbReference>
<evidence type="ECO:0000256" key="3">
    <source>
        <dbReference type="ARBA" id="ARBA00012646"/>
    </source>
</evidence>
<keyword evidence="6" id="KW-1015">Disulfide bond</keyword>
<evidence type="ECO:0000256" key="2">
    <source>
        <dbReference type="ARBA" id="ARBA00005375"/>
    </source>
</evidence>
<dbReference type="STRING" id="885580.ENSFDAP00000020501"/>
<organism evidence="10 11">
    <name type="scientific">Fukomys damarensis</name>
    <name type="common">Damaraland mole rat</name>
    <name type="synonym">Cryptomys damarensis</name>
    <dbReference type="NCBI Taxonomy" id="885580"/>
    <lineage>
        <taxon>Eukaryota</taxon>
        <taxon>Metazoa</taxon>
        <taxon>Chordata</taxon>
        <taxon>Craniata</taxon>
        <taxon>Vertebrata</taxon>
        <taxon>Euteleostomi</taxon>
        <taxon>Mammalia</taxon>
        <taxon>Eutheria</taxon>
        <taxon>Euarchontoglires</taxon>
        <taxon>Glires</taxon>
        <taxon>Rodentia</taxon>
        <taxon>Hystricomorpha</taxon>
        <taxon>Bathyergidae</taxon>
        <taxon>Fukomys</taxon>
    </lineage>
</organism>
<dbReference type="PANTHER" id="PTHR11567:SF211">
    <property type="entry name" value="PROSTATIC ACID PHOSPHATASE"/>
    <property type="match status" value="1"/>
</dbReference>